<protein>
    <submittedName>
        <fullName evidence="5">Glycosyltransferase</fullName>
    </submittedName>
</protein>
<feature type="domain" description="Glycosyl transferase family 1" evidence="3">
    <location>
        <begin position="182"/>
        <end position="311"/>
    </location>
</feature>
<dbReference type="Gene3D" id="3.40.50.2000">
    <property type="entry name" value="Glycogen Phosphorylase B"/>
    <property type="match status" value="2"/>
</dbReference>
<keyword evidence="2" id="KW-0472">Membrane</keyword>
<dbReference type="Pfam" id="PF00534">
    <property type="entry name" value="Glycos_transf_1"/>
    <property type="match status" value="1"/>
</dbReference>
<dbReference type="GO" id="GO:0009103">
    <property type="term" value="P:lipopolysaccharide biosynthetic process"/>
    <property type="evidence" value="ECO:0007669"/>
    <property type="project" value="TreeGrafter"/>
</dbReference>
<dbReference type="CDD" id="cd03801">
    <property type="entry name" value="GT4_PimA-like"/>
    <property type="match status" value="1"/>
</dbReference>
<organism evidence="5">
    <name type="scientific">Caldilinea aerophila</name>
    <dbReference type="NCBI Taxonomy" id="133453"/>
    <lineage>
        <taxon>Bacteria</taxon>
        <taxon>Bacillati</taxon>
        <taxon>Chloroflexota</taxon>
        <taxon>Caldilineae</taxon>
        <taxon>Caldilineales</taxon>
        <taxon>Caldilineaceae</taxon>
        <taxon>Caldilinea</taxon>
    </lineage>
</organism>
<gene>
    <name evidence="5" type="ORF">ENQ20_02205</name>
</gene>
<feature type="domain" description="Glycosyltransferase subfamily 4-like N-terminal" evidence="4">
    <location>
        <begin position="30"/>
        <end position="150"/>
    </location>
</feature>
<dbReference type="EMBL" id="DSMG01000034">
    <property type="protein sequence ID" value="HDX30286.1"/>
    <property type="molecule type" value="Genomic_DNA"/>
</dbReference>
<evidence type="ECO:0000259" key="3">
    <source>
        <dbReference type="Pfam" id="PF00534"/>
    </source>
</evidence>
<dbReference type="PANTHER" id="PTHR46401">
    <property type="entry name" value="GLYCOSYLTRANSFERASE WBBK-RELATED"/>
    <property type="match status" value="1"/>
</dbReference>
<feature type="transmembrane region" description="Helical" evidence="2">
    <location>
        <begin position="40"/>
        <end position="68"/>
    </location>
</feature>
<dbReference type="InterPro" id="IPR028098">
    <property type="entry name" value="Glyco_trans_4-like_N"/>
</dbReference>
<keyword evidence="1 5" id="KW-0808">Transferase</keyword>
<dbReference type="PANTHER" id="PTHR46401:SF2">
    <property type="entry name" value="GLYCOSYLTRANSFERASE WBBK-RELATED"/>
    <property type="match status" value="1"/>
</dbReference>
<comment type="caution">
    <text evidence="5">The sequence shown here is derived from an EMBL/GenBank/DDBJ whole genome shotgun (WGS) entry which is preliminary data.</text>
</comment>
<evidence type="ECO:0000256" key="2">
    <source>
        <dbReference type="SAM" id="Phobius"/>
    </source>
</evidence>
<reference evidence="5" key="1">
    <citation type="journal article" date="2020" name="mSystems">
        <title>Genome- and Community-Level Interaction Insights into Carbon Utilization and Element Cycling Functions of Hydrothermarchaeota in Hydrothermal Sediment.</title>
        <authorList>
            <person name="Zhou Z."/>
            <person name="Liu Y."/>
            <person name="Xu W."/>
            <person name="Pan J."/>
            <person name="Luo Z.H."/>
            <person name="Li M."/>
        </authorList>
    </citation>
    <scope>NUCLEOTIDE SEQUENCE [LARGE SCALE GENOMIC DNA]</scope>
    <source>
        <strain evidence="5">SpSt-289</strain>
    </source>
</reference>
<dbReference type="GO" id="GO:0016757">
    <property type="term" value="F:glycosyltransferase activity"/>
    <property type="evidence" value="ECO:0007669"/>
    <property type="project" value="InterPro"/>
</dbReference>
<accession>A0A7C1JIF6</accession>
<dbReference type="SUPFAM" id="SSF53756">
    <property type="entry name" value="UDP-Glycosyltransferase/glycogen phosphorylase"/>
    <property type="match status" value="1"/>
</dbReference>
<proteinExistence type="predicted"/>
<sequence length="335" mass="37670">MKILFVHNYPASFTRIDQEILSKQHDVRELYVRHKHPAHLFFATVAAIRGVIWCDLVFAWFGAFHALLPFLLAKALKKPCVVVSSGYDVANEPQIQYGNMRPSLRRWIGKWVFRLADQVLPVSQFAACEATANAEVAQEKIQVIPHGVSLSGDLILNENMHRQPFVLTVGGISELNLERKGLLNFARLAALFPKHAFFIIGPIQERKALQRLQEIAPSNLLIPGAMEYNELRRFMQTVSVYVQLSYYESFCMALAEAMLAGCVPVVVNRGALPEVVGDTGFVVPYNDLQQAARAIENALSADIYTRKRASQRIARHFSLEARANSLLEVLAKVER</sequence>
<keyword evidence="2" id="KW-1133">Transmembrane helix</keyword>
<evidence type="ECO:0000313" key="5">
    <source>
        <dbReference type="EMBL" id="HDX30286.1"/>
    </source>
</evidence>
<dbReference type="AlphaFoldDB" id="A0A7C1JIF6"/>
<keyword evidence="2" id="KW-0812">Transmembrane</keyword>
<dbReference type="Pfam" id="PF13439">
    <property type="entry name" value="Glyco_transf_4"/>
    <property type="match status" value="1"/>
</dbReference>
<name>A0A7C1JIF6_9CHLR</name>
<evidence type="ECO:0000256" key="1">
    <source>
        <dbReference type="ARBA" id="ARBA00022679"/>
    </source>
</evidence>
<dbReference type="InterPro" id="IPR001296">
    <property type="entry name" value="Glyco_trans_1"/>
</dbReference>
<evidence type="ECO:0000259" key="4">
    <source>
        <dbReference type="Pfam" id="PF13439"/>
    </source>
</evidence>